<feature type="compositionally biased region" description="Low complexity" evidence="1">
    <location>
        <begin position="77"/>
        <end position="88"/>
    </location>
</feature>
<proteinExistence type="predicted"/>
<feature type="compositionally biased region" description="Polar residues" evidence="1">
    <location>
        <begin position="42"/>
        <end position="75"/>
    </location>
</feature>
<feature type="region of interest" description="Disordered" evidence="1">
    <location>
        <begin position="33"/>
        <end position="88"/>
    </location>
</feature>
<feature type="region of interest" description="Disordered" evidence="1">
    <location>
        <begin position="683"/>
        <end position="717"/>
    </location>
</feature>
<name>A0A0B7AM10_9EUPU</name>
<feature type="compositionally biased region" description="Polar residues" evidence="1">
    <location>
        <begin position="429"/>
        <end position="439"/>
    </location>
</feature>
<feature type="compositionally biased region" description="Polar residues" evidence="1">
    <location>
        <begin position="345"/>
        <end position="357"/>
    </location>
</feature>
<feature type="region of interest" description="Disordered" evidence="1">
    <location>
        <begin position="330"/>
        <end position="357"/>
    </location>
</feature>
<feature type="non-terminal residue" evidence="2">
    <location>
        <position position="717"/>
    </location>
</feature>
<feature type="region of interest" description="Disordered" evidence="1">
    <location>
        <begin position="183"/>
        <end position="205"/>
    </location>
</feature>
<gene>
    <name evidence="2" type="primary">ORF127361</name>
</gene>
<feature type="region of interest" description="Disordered" evidence="1">
    <location>
        <begin position="420"/>
        <end position="458"/>
    </location>
</feature>
<reference evidence="2" key="1">
    <citation type="submission" date="2014-12" db="EMBL/GenBank/DDBJ databases">
        <title>Insight into the proteome of Arion vulgaris.</title>
        <authorList>
            <person name="Aradska J."/>
            <person name="Bulat T."/>
            <person name="Smidak R."/>
            <person name="Sarate P."/>
            <person name="Gangsoo J."/>
            <person name="Sialana F."/>
            <person name="Bilban M."/>
            <person name="Lubec G."/>
        </authorList>
    </citation>
    <scope>NUCLEOTIDE SEQUENCE</scope>
    <source>
        <tissue evidence="2">Skin</tissue>
    </source>
</reference>
<evidence type="ECO:0000256" key="1">
    <source>
        <dbReference type="SAM" id="MobiDB-lite"/>
    </source>
</evidence>
<organism evidence="2">
    <name type="scientific">Arion vulgaris</name>
    <dbReference type="NCBI Taxonomy" id="1028688"/>
    <lineage>
        <taxon>Eukaryota</taxon>
        <taxon>Metazoa</taxon>
        <taxon>Spiralia</taxon>
        <taxon>Lophotrochozoa</taxon>
        <taxon>Mollusca</taxon>
        <taxon>Gastropoda</taxon>
        <taxon>Heterobranchia</taxon>
        <taxon>Euthyneura</taxon>
        <taxon>Panpulmonata</taxon>
        <taxon>Eupulmonata</taxon>
        <taxon>Stylommatophora</taxon>
        <taxon>Helicina</taxon>
        <taxon>Arionoidea</taxon>
        <taxon>Arionidae</taxon>
        <taxon>Arion</taxon>
    </lineage>
</organism>
<protein>
    <submittedName>
        <fullName evidence="2">Uncharacterized protein</fullName>
    </submittedName>
</protein>
<dbReference type="EMBL" id="HACG01034807">
    <property type="protein sequence ID" value="CEK81672.1"/>
    <property type="molecule type" value="Transcribed_RNA"/>
</dbReference>
<sequence length="717" mass="76936">MMNQGDINSSHGTLPDTNSSPKTVVAILKQVKEQHASKETTRMQQQPQIQTKRVIQGTDQTLRSPAILSQLNRSKGSPLSHVTSSSVISSGIPSSFSRSMSPMVKEHNHTVAMKNNPLNHDLTSCIATQLMKGTAMPNTKTVPNLLRSALQGNMPDHMLNSKSEDKMVAAVTFAPGSIPSCNQLNKQSPVSHNSSNSVSNPHHLGSTFKKIQSTITGSGGYLCQGETHSRDSKSFTVQNLLASTDGTIQTINVSHIPKSVNDGSNIRTLSGNVSSLQFSTARSSQNSAKEIAQQIRKEANGQKSSAQLAGTQQQLRSQIKSSRSIDAHLAPQLSPATFPKRHSLFQGTSSKESEQQIQETAVPLLASKLTPSSVTKLAAPSVPSQIRQQQQLTGGSSVIPPQISVTSVLSSSPLMCTSSSLSVRKSSSQHVPITTSSSKEPPMQHQLRNQQHPKDKNDANTTEHVIESVVANNSFMFHSKSGQKTQNEYQSAGRTHHGLSSGLDQQNVLERFIQQTNASSSLASKNIIQTGIPEESNASIFAKDFDQYISQGNIESSCQNRLGRIEQSLTGHATLARAEICGHGSARLPYTSQMATKNRPSEPDQTAAGVDLDFGQLASIASDGESIQTKSPTNISASASHWTTKIPEDFQRLVPVQAVKTLQSFTMPSLQATSSSYFITPPAMHASSSSSSVSAVLTTAPPPSDYTSQHPNLVRQS</sequence>
<feature type="compositionally biased region" description="Low complexity" evidence="1">
    <location>
        <begin position="188"/>
        <end position="203"/>
    </location>
</feature>
<accession>A0A0B7AM10</accession>
<feature type="compositionally biased region" description="Low complexity" evidence="1">
    <location>
        <begin position="686"/>
        <end position="696"/>
    </location>
</feature>
<dbReference type="AlphaFoldDB" id="A0A0B7AM10"/>
<evidence type="ECO:0000313" key="2">
    <source>
        <dbReference type="EMBL" id="CEK81672.1"/>
    </source>
</evidence>
<feature type="compositionally biased region" description="Polar residues" evidence="1">
    <location>
        <begin position="705"/>
        <end position="717"/>
    </location>
</feature>
<feature type="region of interest" description="Disordered" evidence="1">
    <location>
        <begin position="1"/>
        <end position="21"/>
    </location>
</feature>